<dbReference type="SUPFAM" id="SSF52540">
    <property type="entry name" value="P-loop containing nucleoside triphosphate hydrolases"/>
    <property type="match status" value="1"/>
</dbReference>
<evidence type="ECO:0000256" key="5">
    <source>
        <dbReference type="ARBA" id="ARBA00022840"/>
    </source>
</evidence>
<gene>
    <name evidence="10" type="primary">orf c01012</name>
    <name evidence="11" type="ORF">SSOP1_2279</name>
</gene>
<dbReference type="InterPro" id="IPR003593">
    <property type="entry name" value="AAA+_ATPase"/>
</dbReference>
<sequence>MRRLLKMRNVAIKAINLTKRFGKFVAVDHINFEVYEGEIFGFLGPNGAGKSTTIKMLTTVLKPSEGTATVSGYDVIKQPALVRQSIGVVPQEYTADEDLTGWENMMMMAGLYGIPKRIAEERAKELLEMVELTYAAKRKVETYSGGMRRRLEIAMSLISRPRILFLDEPTLGLDAQTRAAIWQYIMKLKEEYKMTIFVTTHYLEEADMYGDRIAIIDKGKILAIGSPKELKEKVGGDVVSLQTSNDELAIKIISSSKDGILDVRKASDGIRIKVRNGEEKAPEILESLVKNGIKVSRMSITEPTMDEVYMEFTGKSLRDEEASAQEMFAFRRTMRRART</sequence>
<reference evidence="12" key="3">
    <citation type="submission" date="2016-04" db="EMBL/GenBank/DDBJ databases">
        <authorList>
            <person name="Shah S.A."/>
            <person name="Garrett R.A."/>
        </authorList>
    </citation>
    <scope>NUCLEOTIDE SEQUENCE [LARGE SCALE GENOMIC DNA]</scope>
    <source>
        <strain evidence="12">ATCC 35091 / DSM 1616 / JCM 8930 / NBRC 15331 / P1</strain>
    </source>
</reference>
<reference evidence="11" key="2">
    <citation type="submission" date="2016-04" db="EMBL/GenBank/DDBJ databases">
        <authorList>
            <person name="Evans L.H."/>
            <person name="Alamgir A."/>
            <person name="Owens N."/>
            <person name="Weber N.D."/>
            <person name="Virtaneva K."/>
            <person name="Barbian K."/>
            <person name="Babar A."/>
            <person name="Rosenke K."/>
        </authorList>
    </citation>
    <scope>NUCLEOTIDE SEQUENCE</scope>
    <source>
        <strain evidence="11">P1</strain>
    </source>
</reference>
<dbReference type="GO" id="GO:0043215">
    <property type="term" value="P:daunorubicin transport"/>
    <property type="evidence" value="ECO:0007669"/>
    <property type="project" value="InterPro"/>
</dbReference>
<protein>
    <submittedName>
        <fullName evidence="10">Daunorubicin resistance ATP-binding protein DrrA</fullName>
    </submittedName>
    <submittedName>
        <fullName evidence="11">Daunorubicin resistance protein DrrA family ABC transporter ATP-binding protein</fullName>
    </submittedName>
</protein>
<evidence type="ECO:0000256" key="4">
    <source>
        <dbReference type="ARBA" id="ARBA00022741"/>
    </source>
</evidence>
<dbReference type="InterPro" id="IPR005894">
    <property type="entry name" value="DrrA"/>
</dbReference>
<name>P95910_SACSO</name>
<evidence type="ECO:0000256" key="2">
    <source>
        <dbReference type="ARBA" id="ARBA00022448"/>
    </source>
</evidence>
<dbReference type="InterPro" id="IPR017871">
    <property type="entry name" value="ABC_transporter-like_CS"/>
</dbReference>
<dbReference type="EMBL" id="LT549890">
    <property type="protein sequence ID" value="SAI85833.1"/>
    <property type="molecule type" value="Genomic_DNA"/>
</dbReference>
<proteinExistence type="inferred from homology"/>
<dbReference type="Pfam" id="PF13732">
    <property type="entry name" value="DrrA1-3_C"/>
    <property type="match status" value="1"/>
</dbReference>
<dbReference type="AlphaFoldDB" id="P95910"/>
<dbReference type="Gene3D" id="3.40.50.300">
    <property type="entry name" value="P-loop containing nucleotide triphosphate hydrolases"/>
    <property type="match status" value="1"/>
</dbReference>
<keyword evidence="4" id="KW-0547">Nucleotide-binding</keyword>
<dbReference type="SMART" id="SM00382">
    <property type="entry name" value="AAA"/>
    <property type="match status" value="1"/>
</dbReference>
<comment type="similarity">
    <text evidence="8">Belongs to the ABC transporter superfamily. Drug exporter-1 (DrugE1) (TC 3.A.1.105) family.</text>
</comment>
<accession>P95910</accession>
<evidence type="ECO:0000256" key="8">
    <source>
        <dbReference type="ARBA" id="ARBA00049985"/>
    </source>
</evidence>
<dbReference type="InterPro" id="IPR003439">
    <property type="entry name" value="ABC_transporter-like_ATP-bd"/>
</dbReference>
<evidence type="ECO:0000256" key="6">
    <source>
        <dbReference type="ARBA" id="ARBA00022967"/>
    </source>
</evidence>
<keyword evidence="7" id="KW-0472">Membrane</keyword>
<dbReference type="GO" id="GO:0005886">
    <property type="term" value="C:plasma membrane"/>
    <property type="evidence" value="ECO:0007669"/>
    <property type="project" value="UniProtKB-SubCell"/>
</dbReference>
<dbReference type="PATRIC" id="fig|2287.9.peg.2396"/>
<dbReference type="GO" id="GO:0005524">
    <property type="term" value="F:ATP binding"/>
    <property type="evidence" value="ECO:0007669"/>
    <property type="project" value="UniProtKB-KW"/>
</dbReference>
<evidence type="ECO:0000313" key="10">
    <source>
        <dbReference type="EMBL" id="CAA69462.1"/>
    </source>
</evidence>
<organism evidence="10">
    <name type="scientific">Saccharolobus solfataricus</name>
    <name type="common">Sulfolobus solfataricus</name>
    <dbReference type="NCBI Taxonomy" id="2287"/>
    <lineage>
        <taxon>Archaea</taxon>
        <taxon>Thermoproteota</taxon>
        <taxon>Thermoprotei</taxon>
        <taxon>Sulfolobales</taxon>
        <taxon>Sulfolobaceae</taxon>
        <taxon>Saccharolobus</taxon>
    </lineage>
</organism>
<dbReference type="PROSITE" id="PS50893">
    <property type="entry name" value="ABC_TRANSPORTER_2"/>
    <property type="match status" value="1"/>
</dbReference>
<evidence type="ECO:0000313" key="12">
    <source>
        <dbReference type="Proteomes" id="UP000076770"/>
    </source>
</evidence>
<dbReference type="GO" id="GO:1900753">
    <property type="term" value="P:doxorubicin transport"/>
    <property type="evidence" value="ECO:0007669"/>
    <property type="project" value="InterPro"/>
</dbReference>
<dbReference type="PIR" id="S74048">
    <property type="entry name" value="S74048"/>
</dbReference>
<keyword evidence="6" id="KW-1278">Translocase</keyword>
<dbReference type="GO" id="GO:0016887">
    <property type="term" value="F:ATP hydrolysis activity"/>
    <property type="evidence" value="ECO:0007669"/>
    <property type="project" value="InterPro"/>
</dbReference>
<keyword evidence="3" id="KW-1003">Cell membrane</keyword>
<dbReference type="InterPro" id="IPR027417">
    <property type="entry name" value="P-loop_NTPase"/>
</dbReference>
<dbReference type="FunFam" id="3.40.50.300:FF:000589">
    <property type="entry name" value="ABC transporter, ATP-binding subunit"/>
    <property type="match status" value="1"/>
</dbReference>
<keyword evidence="2" id="KW-0813">Transport</keyword>
<evidence type="ECO:0000313" key="11">
    <source>
        <dbReference type="EMBL" id="SAI85833.1"/>
    </source>
</evidence>
<reference evidence="10" key="1">
    <citation type="journal article" date="1996" name="Mol. Microbiol.">
        <title>Organizational characteristics and information content of an archaeal genome: 156 kb of sequence from Sulfolobus solfataricus P2.</title>
        <authorList>
            <person name="Sensen C.W."/>
            <person name="Klenk H.P."/>
            <person name="Singh R.K."/>
            <person name="Allard G."/>
            <person name="Chan C.C."/>
            <person name="Liu Q.Y."/>
            <person name="Penny S.L."/>
            <person name="Young F."/>
            <person name="Schenk M.E."/>
            <person name="Gaasterland T."/>
            <person name="Doolittle W.F."/>
            <person name="Ragan M.A."/>
            <person name="Charlebois R.L."/>
        </authorList>
    </citation>
    <scope>NUCLEOTIDE SEQUENCE</scope>
    <source>
        <strain evidence="10">P2</strain>
    </source>
</reference>
<dbReference type="PANTHER" id="PTHR43582">
    <property type="entry name" value="LINEARMYCIN RESISTANCE ATP-BINDING PROTEIN LNRL"/>
    <property type="match status" value="1"/>
</dbReference>
<evidence type="ECO:0000256" key="1">
    <source>
        <dbReference type="ARBA" id="ARBA00004413"/>
    </source>
</evidence>
<evidence type="ECO:0000259" key="9">
    <source>
        <dbReference type="PROSITE" id="PS50893"/>
    </source>
</evidence>
<comment type="subcellular location">
    <subcellularLocation>
        <location evidence="1">Cell membrane</location>
        <topology evidence="1">Peripheral membrane protein</topology>
        <orientation evidence="1">Cytoplasmic side</orientation>
    </subcellularLocation>
</comment>
<evidence type="ECO:0000256" key="3">
    <source>
        <dbReference type="ARBA" id="ARBA00022475"/>
    </source>
</evidence>
<dbReference type="EMBL" id="Y08256">
    <property type="protein sequence ID" value="CAA69462.1"/>
    <property type="molecule type" value="Genomic_DNA"/>
</dbReference>
<dbReference type="PROSITE" id="PS00211">
    <property type="entry name" value="ABC_TRANSPORTER_1"/>
    <property type="match status" value="1"/>
</dbReference>
<dbReference type="InterPro" id="IPR025302">
    <property type="entry name" value="DrrA1/2-like_C"/>
</dbReference>
<keyword evidence="5 10" id="KW-0067">ATP-binding</keyword>
<dbReference type="Proteomes" id="UP000076770">
    <property type="component" value="Chromosome i"/>
</dbReference>
<dbReference type="PANTHER" id="PTHR43582:SF2">
    <property type="entry name" value="LINEARMYCIN RESISTANCE ATP-BINDING PROTEIN LNRL"/>
    <property type="match status" value="1"/>
</dbReference>
<feature type="domain" description="ABC transporter" evidence="9">
    <location>
        <begin position="12"/>
        <end position="243"/>
    </location>
</feature>
<dbReference type="NCBIfam" id="TIGR01188">
    <property type="entry name" value="drrA"/>
    <property type="match status" value="1"/>
</dbReference>
<evidence type="ECO:0000256" key="7">
    <source>
        <dbReference type="ARBA" id="ARBA00023136"/>
    </source>
</evidence>
<dbReference type="Pfam" id="PF00005">
    <property type="entry name" value="ABC_tran"/>
    <property type="match status" value="1"/>
</dbReference>